<evidence type="ECO:0000313" key="1">
    <source>
        <dbReference type="EMBL" id="SEH45354.1"/>
    </source>
</evidence>
<sequence length="554" mass="57521">MTGHIQVGDVAPRVQYVANGSQTVFPYPFPIFTESDLDVWIGAARLAAATYVVAGAGSSEGGSVTLTVPPANGAIVTLRRRLTLRRTSDFHDDGIIRAKVVNDEFDYQTMSVQQVAEEVERAVRRAHTSSSNADLTLPDPVPGRAIKWNAAASGLENSAFDVDQVLAQAMREAAEAEASAALASVSAATATARAAEATSAASTATAAADQAVALVGFTIDTDPTLATSSDEKIATQKAVRTYVDTTVPAALDPVRGQIALTNLRLLLNSSVASGLLLGGRQWELATDEWAAGSSGASLTVATPNYYTNLASIAESTSALLHTGGWSGSTWINLNTKLPNATLVTSLRFYLDCADTGAVAKIVKRNSAGNYDVVFSSALTYVAPGWNSLATAFSVPATGNYYIGLYHTASYSCYLIVPRAHYIGNAAAGAGLTMSEGDGDGAVPVGYTALRGMTLLSPPLATATVPSHASLYALYRDDSGTATLGADLAVEISRDGGASYTNATIVPLATYDGSYALIRARADLSGQPAGTSLVARIKTDPFKAQRIAAPALYAE</sequence>
<dbReference type="RefSeq" id="WP_074768889.1">
    <property type="nucleotide sequence ID" value="NZ_FNWO01000010.1"/>
</dbReference>
<keyword evidence="2" id="KW-1185">Reference proteome</keyword>
<gene>
    <name evidence="1" type="ORF">SAMN04244559_02407</name>
</gene>
<proteinExistence type="predicted"/>
<accession>A0A1H6I890</accession>
<dbReference type="AlphaFoldDB" id="A0A1H6I890"/>
<reference evidence="2" key="1">
    <citation type="submission" date="2016-10" db="EMBL/GenBank/DDBJ databases">
        <authorList>
            <person name="Varghese N."/>
            <person name="Submissions S."/>
        </authorList>
    </citation>
    <scope>NUCLEOTIDE SEQUENCE [LARGE SCALE GENOMIC DNA]</scope>
    <source>
        <strain evidence="2">DSM 13234</strain>
    </source>
</reference>
<name>A0A1H6I890_MAGFU</name>
<organism evidence="1 2">
    <name type="scientific">Magnetospirillum fulvum</name>
    <name type="common">Rhodospirillum fulvum</name>
    <dbReference type="NCBI Taxonomy" id="1082"/>
    <lineage>
        <taxon>Bacteria</taxon>
        <taxon>Pseudomonadati</taxon>
        <taxon>Pseudomonadota</taxon>
        <taxon>Alphaproteobacteria</taxon>
        <taxon>Rhodospirillales</taxon>
        <taxon>Rhodospirillaceae</taxon>
        <taxon>Magnetospirillum</taxon>
    </lineage>
</organism>
<dbReference type="EMBL" id="FNWO01000010">
    <property type="protein sequence ID" value="SEH45354.1"/>
    <property type="molecule type" value="Genomic_DNA"/>
</dbReference>
<evidence type="ECO:0000313" key="2">
    <source>
        <dbReference type="Proteomes" id="UP000182983"/>
    </source>
</evidence>
<dbReference type="Proteomes" id="UP000182983">
    <property type="component" value="Unassembled WGS sequence"/>
</dbReference>
<dbReference type="OrthoDB" id="5461292at2"/>
<protein>
    <submittedName>
        <fullName evidence="1">Uncharacterized protein</fullName>
    </submittedName>
</protein>